<sequence length="682" mass="75957">MKKIYFIIIGLLAFSIAKAQETVAWGTQVVDVSSEYSPYEFSAIQTLHRPNVLPNGGENPNAWRPKSQDKEEFIMVSFQTPIKAKQVAIAESENPGAVKAVYGYDSEYNEYTLFELTARDLPIESRLLNLFFEETPYAIEAVRVVLDCSVSEGYNAIDAIGISASNIPINVLLNLAPGVNSAVDAEKLSTNVNSDYVEHSPIISPDGKKLYFSRQFHPDNVGGVNDAEDIWVSELDEETGEWLPAKNVGPPLNTKGPNFISSMSMVDGKEVLILGNRYGKKGRMYTGVSMSTKEGDTFADPTSIEIENEYNYSPNADFFLAPGGEAMIMSAERDDTYGGRDLYVSFKKNDGTWTEPMNLGDDINTLGEDESPFMAEDGRTLYFSSDGYTGYGGVDIYVSFKLDDTWKRWSEPENLGPGINKEGNDEYFSIPTTGQNLYFTRGEKGEDTDIFSFKVEDLFVDQVSPLVSSVEHLVPEDIIATVSGTVLDAKTEQPVNGATVLIERLPDGLDIGHAATNETGTFRFTVQGGWQYGLVGEAEGYISETERLNFVNLKKSDTVEKFIRIFPIQKGETIELKNIFFDFDKAELKTASYPELNRVLDYLTRGTIDKIMISGHTDSKGDPNYNMGLSGRRAKAVMDFFIRNGISRDRLSYKAFGETKPKAPNDTPENRQKNRRVEFQIQ</sequence>
<dbReference type="Pfam" id="PF13620">
    <property type="entry name" value="CarboxypepD_reg"/>
    <property type="match status" value="1"/>
</dbReference>
<dbReference type="InterPro" id="IPR008969">
    <property type="entry name" value="CarboxyPept-like_regulatory"/>
</dbReference>
<dbReference type="SUPFAM" id="SSF82171">
    <property type="entry name" value="DPP6 N-terminal domain-like"/>
    <property type="match status" value="1"/>
</dbReference>
<keyword evidence="2 4" id="KW-0472">Membrane</keyword>
<protein>
    <submittedName>
        <fullName evidence="8">WD40-like Beta Propeller Repeat</fullName>
    </submittedName>
</protein>
<dbReference type="InterPro" id="IPR036737">
    <property type="entry name" value="OmpA-like_sf"/>
</dbReference>
<dbReference type="PRINTS" id="PR01021">
    <property type="entry name" value="OMPADOMAIN"/>
</dbReference>
<dbReference type="Gene3D" id="3.30.1330.60">
    <property type="entry name" value="OmpA-like domain"/>
    <property type="match status" value="1"/>
</dbReference>
<keyword evidence="3" id="KW-0998">Cell outer membrane</keyword>
<dbReference type="CDD" id="cd07185">
    <property type="entry name" value="OmpA_C-like"/>
    <property type="match status" value="1"/>
</dbReference>
<dbReference type="Proteomes" id="UP000198393">
    <property type="component" value="Unassembled WGS sequence"/>
</dbReference>
<dbReference type="PANTHER" id="PTHR30329:SF21">
    <property type="entry name" value="LIPOPROTEIN YIAD-RELATED"/>
    <property type="match status" value="1"/>
</dbReference>
<dbReference type="Pfam" id="PF00691">
    <property type="entry name" value="OmpA"/>
    <property type="match status" value="1"/>
</dbReference>
<dbReference type="OrthoDB" id="1490539at2"/>
<feature type="domain" description="OmpA-like" evidence="7">
    <location>
        <begin position="570"/>
        <end position="682"/>
    </location>
</feature>
<dbReference type="SUPFAM" id="SSF49464">
    <property type="entry name" value="Carboxypeptidase regulatory domain-like"/>
    <property type="match status" value="1"/>
</dbReference>
<evidence type="ECO:0000313" key="8">
    <source>
        <dbReference type="EMBL" id="SNS48327.1"/>
    </source>
</evidence>
<dbReference type="AlphaFoldDB" id="A0A239EUQ0"/>
<dbReference type="InterPro" id="IPR050330">
    <property type="entry name" value="Bact_OuterMem_StrucFunc"/>
</dbReference>
<organism evidence="8 9">
    <name type="scientific">Ekhidna lutea</name>
    <dbReference type="NCBI Taxonomy" id="447679"/>
    <lineage>
        <taxon>Bacteria</taxon>
        <taxon>Pseudomonadati</taxon>
        <taxon>Bacteroidota</taxon>
        <taxon>Cytophagia</taxon>
        <taxon>Cytophagales</taxon>
        <taxon>Reichenbachiellaceae</taxon>
        <taxon>Ekhidna</taxon>
    </lineage>
</organism>
<dbReference type="PRINTS" id="PR01023">
    <property type="entry name" value="NAFLGMOTY"/>
</dbReference>
<feature type="chain" id="PRO_5012669795" evidence="6">
    <location>
        <begin position="20"/>
        <end position="682"/>
    </location>
</feature>
<feature type="signal peptide" evidence="6">
    <location>
        <begin position="1"/>
        <end position="19"/>
    </location>
</feature>
<name>A0A239EUQ0_EKHLU</name>
<evidence type="ECO:0000256" key="5">
    <source>
        <dbReference type="SAM" id="MobiDB-lite"/>
    </source>
</evidence>
<dbReference type="Gene3D" id="2.60.40.1120">
    <property type="entry name" value="Carboxypeptidase-like, regulatory domain"/>
    <property type="match status" value="1"/>
</dbReference>
<evidence type="ECO:0000259" key="7">
    <source>
        <dbReference type="PROSITE" id="PS51123"/>
    </source>
</evidence>
<evidence type="ECO:0000256" key="1">
    <source>
        <dbReference type="ARBA" id="ARBA00004442"/>
    </source>
</evidence>
<evidence type="ECO:0000313" key="9">
    <source>
        <dbReference type="Proteomes" id="UP000198393"/>
    </source>
</evidence>
<accession>A0A239EUQ0</accession>
<dbReference type="EMBL" id="FZPD01000001">
    <property type="protein sequence ID" value="SNS48327.1"/>
    <property type="molecule type" value="Genomic_DNA"/>
</dbReference>
<dbReference type="InterPro" id="IPR006665">
    <property type="entry name" value="OmpA-like"/>
</dbReference>
<dbReference type="GO" id="GO:0009279">
    <property type="term" value="C:cell outer membrane"/>
    <property type="evidence" value="ECO:0007669"/>
    <property type="project" value="UniProtKB-SubCell"/>
</dbReference>
<dbReference type="InterPro" id="IPR006664">
    <property type="entry name" value="OMP_bac"/>
</dbReference>
<dbReference type="InterPro" id="IPR011659">
    <property type="entry name" value="WD40"/>
</dbReference>
<dbReference type="PROSITE" id="PS51123">
    <property type="entry name" value="OMPA_2"/>
    <property type="match status" value="1"/>
</dbReference>
<keyword evidence="6" id="KW-0732">Signal</keyword>
<keyword evidence="9" id="KW-1185">Reference proteome</keyword>
<gene>
    <name evidence="8" type="ORF">SAMN05421640_0336</name>
</gene>
<evidence type="ECO:0000256" key="6">
    <source>
        <dbReference type="SAM" id="SignalP"/>
    </source>
</evidence>
<reference evidence="8 9" key="1">
    <citation type="submission" date="2017-06" db="EMBL/GenBank/DDBJ databases">
        <authorList>
            <person name="Kim H.J."/>
            <person name="Triplett B.A."/>
        </authorList>
    </citation>
    <scope>NUCLEOTIDE SEQUENCE [LARGE SCALE GENOMIC DNA]</scope>
    <source>
        <strain evidence="8 9">DSM 19307</strain>
    </source>
</reference>
<dbReference type="Pfam" id="PF07676">
    <property type="entry name" value="PD40"/>
    <property type="match status" value="2"/>
</dbReference>
<evidence type="ECO:0000256" key="2">
    <source>
        <dbReference type="ARBA" id="ARBA00023136"/>
    </source>
</evidence>
<dbReference type="PANTHER" id="PTHR30329">
    <property type="entry name" value="STATOR ELEMENT OF FLAGELLAR MOTOR COMPLEX"/>
    <property type="match status" value="1"/>
</dbReference>
<proteinExistence type="predicted"/>
<feature type="region of interest" description="Disordered" evidence="5">
    <location>
        <begin position="657"/>
        <end position="682"/>
    </location>
</feature>
<dbReference type="SUPFAM" id="SSF103088">
    <property type="entry name" value="OmpA-like"/>
    <property type="match status" value="1"/>
</dbReference>
<comment type="subcellular location">
    <subcellularLocation>
        <location evidence="1">Cell outer membrane</location>
    </subcellularLocation>
</comment>
<dbReference type="RefSeq" id="WP_089355110.1">
    <property type="nucleotide sequence ID" value="NZ_FZPD01000001.1"/>
</dbReference>
<evidence type="ECO:0000256" key="4">
    <source>
        <dbReference type="PROSITE-ProRule" id="PRU00473"/>
    </source>
</evidence>
<evidence type="ECO:0000256" key="3">
    <source>
        <dbReference type="ARBA" id="ARBA00023237"/>
    </source>
</evidence>